<dbReference type="InterPro" id="IPR001034">
    <property type="entry name" value="DeoR_HTH"/>
</dbReference>
<organism evidence="5 6">
    <name type="scientific">Streptomyces ramulosus</name>
    <dbReference type="NCBI Taxonomy" id="47762"/>
    <lineage>
        <taxon>Bacteria</taxon>
        <taxon>Bacillati</taxon>
        <taxon>Actinomycetota</taxon>
        <taxon>Actinomycetes</taxon>
        <taxon>Kitasatosporales</taxon>
        <taxon>Streptomycetaceae</taxon>
        <taxon>Streptomyces</taxon>
    </lineage>
</organism>
<dbReference type="Pfam" id="PF08279">
    <property type="entry name" value="HTH_11"/>
    <property type="match status" value="1"/>
</dbReference>
<comment type="caution">
    <text evidence="5">The sequence shown here is derived from an EMBL/GenBank/DDBJ whole genome shotgun (WGS) entry which is preliminary data.</text>
</comment>
<protein>
    <submittedName>
        <fullName evidence="5">YafY family protein</fullName>
    </submittedName>
</protein>
<evidence type="ECO:0000256" key="3">
    <source>
        <dbReference type="ARBA" id="ARBA00023163"/>
    </source>
</evidence>
<dbReference type="InterPro" id="IPR026881">
    <property type="entry name" value="WYL_dom"/>
</dbReference>
<keyword evidence="6" id="KW-1185">Reference proteome</keyword>
<dbReference type="PROSITE" id="PS00894">
    <property type="entry name" value="HTH_DEOR_1"/>
    <property type="match status" value="1"/>
</dbReference>
<dbReference type="PANTHER" id="PTHR34580:SF3">
    <property type="entry name" value="PROTEIN PAFB"/>
    <property type="match status" value="1"/>
</dbReference>
<dbReference type="InterPro" id="IPR036388">
    <property type="entry name" value="WH-like_DNA-bd_sf"/>
</dbReference>
<evidence type="ECO:0000256" key="2">
    <source>
        <dbReference type="ARBA" id="ARBA00023125"/>
    </source>
</evidence>
<dbReference type="InterPro" id="IPR028349">
    <property type="entry name" value="PafC-like"/>
</dbReference>
<feature type="domain" description="HTH deoR-type" evidence="4">
    <location>
        <begin position="4"/>
        <end position="59"/>
    </location>
</feature>
<proteinExistence type="predicted"/>
<dbReference type="Gene3D" id="1.10.10.10">
    <property type="entry name" value="Winged helix-like DNA-binding domain superfamily/Winged helix DNA-binding domain"/>
    <property type="match status" value="1"/>
</dbReference>
<evidence type="ECO:0000256" key="1">
    <source>
        <dbReference type="ARBA" id="ARBA00023015"/>
    </source>
</evidence>
<evidence type="ECO:0000259" key="4">
    <source>
        <dbReference type="PROSITE" id="PS51000"/>
    </source>
</evidence>
<dbReference type="InterPro" id="IPR013196">
    <property type="entry name" value="HTH_11"/>
</dbReference>
<dbReference type="Pfam" id="PF13280">
    <property type="entry name" value="WYL"/>
    <property type="match status" value="1"/>
</dbReference>
<keyword evidence="3" id="KW-0804">Transcription</keyword>
<dbReference type="PROSITE" id="PS52050">
    <property type="entry name" value="WYL"/>
    <property type="match status" value="1"/>
</dbReference>
<name>A0ABW1FMH7_9ACTN</name>
<evidence type="ECO:0000313" key="6">
    <source>
        <dbReference type="Proteomes" id="UP001596241"/>
    </source>
</evidence>
<dbReference type="PANTHER" id="PTHR34580">
    <property type="match status" value="1"/>
</dbReference>
<dbReference type="InterPro" id="IPR018356">
    <property type="entry name" value="Tscrpt_reg_HTH_DeoR_CS"/>
</dbReference>
<dbReference type="SUPFAM" id="SSF46785">
    <property type="entry name" value="Winged helix' DNA-binding domain"/>
    <property type="match status" value="1"/>
</dbReference>
<gene>
    <name evidence="5" type="ORF">ACFP3M_17395</name>
</gene>
<keyword evidence="2" id="KW-0238">DNA-binding</keyword>
<dbReference type="InterPro" id="IPR051534">
    <property type="entry name" value="CBASS_pafABC_assoc_protein"/>
</dbReference>
<sequence>MANTSSRTLRLLSLLQTHRYWPGTELAERLEVSARTLRRDVDRLRELGYPVEARRGVDGGYQLAAGAALPPLLIDDEEAVALAVGLQAAAQGAIEGIAESSVRVLAKVVQVMPGRLRRRVEALRAMTVPAQWGPDAADVEPEALTTVALACRDSEALRFSYTAADGRRTERHVEPHRLVCPGRRWYLVAYDLMRHDWRSFRVDRMTGPLSTGERFRPRELPAEDAAAFVRAGLGNRPGPHRAEAVVEAPAETVRARVGRWGTVEEMDGGRCRVVLTADALDWPAMVLGTLGADFRVVGPPELREMVRELGERFGRASEEG</sequence>
<dbReference type="Proteomes" id="UP001596241">
    <property type="component" value="Unassembled WGS sequence"/>
</dbReference>
<dbReference type="Pfam" id="PF25583">
    <property type="entry name" value="WCX"/>
    <property type="match status" value="1"/>
</dbReference>
<dbReference type="InterPro" id="IPR036390">
    <property type="entry name" value="WH_DNA-bd_sf"/>
</dbReference>
<dbReference type="RefSeq" id="WP_345088861.1">
    <property type="nucleotide sequence ID" value="NZ_BAAAWG010000015.1"/>
</dbReference>
<evidence type="ECO:0000313" key="5">
    <source>
        <dbReference type="EMBL" id="MFC5894591.1"/>
    </source>
</evidence>
<dbReference type="InterPro" id="IPR057727">
    <property type="entry name" value="WCX_dom"/>
</dbReference>
<dbReference type="EMBL" id="JBHSPW010000007">
    <property type="protein sequence ID" value="MFC5894591.1"/>
    <property type="molecule type" value="Genomic_DNA"/>
</dbReference>
<keyword evidence="1" id="KW-0805">Transcription regulation</keyword>
<dbReference type="PROSITE" id="PS51000">
    <property type="entry name" value="HTH_DEOR_2"/>
    <property type="match status" value="1"/>
</dbReference>
<reference evidence="6" key="1">
    <citation type="journal article" date="2019" name="Int. J. Syst. Evol. Microbiol.">
        <title>The Global Catalogue of Microorganisms (GCM) 10K type strain sequencing project: providing services to taxonomists for standard genome sequencing and annotation.</title>
        <authorList>
            <consortium name="The Broad Institute Genomics Platform"/>
            <consortium name="The Broad Institute Genome Sequencing Center for Infectious Disease"/>
            <person name="Wu L."/>
            <person name="Ma J."/>
        </authorList>
    </citation>
    <scope>NUCLEOTIDE SEQUENCE [LARGE SCALE GENOMIC DNA]</scope>
    <source>
        <strain evidence="6">CGMCC 1.15809</strain>
    </source>
</reference>
<dbReference type="PIRSF" id="PIRSF016838">
    <property type="entry name" value="PafC"/>
    <property type="match status" value="1"/>
</dbReference>
<accession>A0ABW1FMH7</accession>